<comment type="caution">
    <text evidence="2">The sequence shown here is derived from an EMBL/GenBank/DDBJ whole genome shotgun (WGS) entry which is preliminary data.</text>
</comment>
<evidence type="ECO:0000313" key="2">
    <source>
        <dbReference type="EMBL" id="PRY34326.1"/>
    </source>
</evidence>
<reference evidence="2 3" key="1">
    <citation type="submission" date="2018-03" db="EMBL/GenBank/DDBJ databases">
        <title>Genomic Encyclopedia of Archaeal and Bacterial Type Strains, Phase II (KMG-II): from individual species to whole genera.</title>
        <authorList>
            <person name="Goeker M."/>
        </authorList>
    </citation>
    <scope>NUCLEOTIDE SEQUENCE [LARGE SCALE GENOMIC DNA]</scope>
    <source>
        <strain evidence="2 3">DSM 44720</strain>
    </source>
</reference>
<evidence type="ECO:0000313" key="3">
    <source>
        <dbReference type="Proteomes" id="UP000239494"/>
    </source>
</evidence>
<dbReference type="RefSeq" id="WP_106195160.1">
    <property type="nucleotide sequence ID" value="NZ_PVTF01000017.1"/>
</dbReference>
<dbReference type="OrthoDB" id="3693302at2"/>
<keyword evidence="1" id="KW-0472">Membrane</keyword>
<dbReference type="AlphaFoldDB" id="A0A2T0SLQ0"/>
<evidence type="ECO:0000256" key="1">
    <source>
        <dbReference type="SAM" id="Phobius"/>
    </source>
</evidence>
<accession>A0A2T0SLQ0</accession>
<name>A0A2T0SLQ0_9PSEU</name>
<dbReference type="Proteomes" id="UP000239494">
    <property type="component" value="Unassembled WGS sequence"/>
</dbReference>
<keyword evidence="1" id="KW-1133">Transmembrane helix</keyword>
<organism evidence="2 3">
    <name type="scientific">Umezawaea tangerina</name>
    <dbReference type="NCBI Taxonomy" id="84725"/>
    <lineage>
        <taxon>Bacteria</taxon>
        <taxon>Bacillati</taxon>
        <taxon>Actinomycetota</taxon>
        <taxon>Actinomycetes</taxon>
        <taxon>Pseudonocardiales</taxon>
        <taxon>Pseudonocardiaceae</taxon>
        <taxon>Umezawaea</taxon>
    </lineage>
</organism>
<evidence type="ECO:0008006" key="4">
    <source>
        <dbReference type="Google" id="ProtNLM"/>
    </source>
</evidence>
<dbReference type="EMBL" id="PVTF01000017">
    <property type="protein sequence ID" value="PRY34326.1"/>
    <property type="molecule type" value="Genomic_DNA"/>
</dbReference>
<protein>
    <recommendedName>
        <fullName evidence="4">Sporulation related protein</fullName>
    </recommendedName>
</protein>
<keyword evidence="1" id="KW-0812">Transmembrane</keyword>
<gene>
    <name evidence="2" type="ORF">CLV43_117100</name>
</gene>
<sequence length="102" mass="11155">MDHVNAWTQTLVLIAVFGLFAGVLRWAFGNDRRAVPDYTGDDFGLLNEVALVPTEEAARVLAKRLRTAGIKATSVRGSEPGAYRVMVFPVDVPDAKLVLRDV</sequence>
<proteinExistence type="predicted"/>
<feature type="transmembrane region" description="Helical" evidence="1">
    <location>
        <begin position="6"/>
        <end position="28"/>
    </location>
</feature>
<keyword evidence="3" id="KW-1185">Reference proteome</keyword>